<comment type="caution">
    <text evidence="2">The sequence shown here is derived from an EMBL/GenBank/DDBJ whole genome shotgun (WGS) entry which is preliminary data.</text>
</comment>
<proteinExistence type="predicted"/>
<accession>A0A931AX66</accession>
<keyword evidence="3" id="KW-1185">Reference proteome</keyword>
<dbReference type="EMBL" id="JADAKE010000003">
    <property type="protein sequence ID" value="MBF8807208.1"/>
    <property type="molecule type" value="Genomic_DNA"/>
</dbReference>
<organism evidence="2 3">
    <name type="scientific">Enterococcus lacertideformus</name>
    <dbReference type="NCBI Taxonomy" id="2771493"/>
    <lineage>
        <taxon>Bacteria</taxon>
        <taxon>Bacillati</taxon>
        <taxon>Bacillota</taxon>
        <taxon>Bacilli</taxon>
        <taxon>Lactobacillales</taxon>
        <taxon>Enterococcaceae</taxon>
        <taxon>Enterococcus</taxon>
    </lineage>
</organism>
<feature type="region of interest" description="Disordered" evidence="1">
    <location>
        <begin position="100"/>
        <end position="167"/>
    </location>
</feature>
<gene>
    <name evidence="2" type="ORF">IC227_00800</name>
</gene>
<evidence type="ECO:0000313" key="2">
    <source>
        <dbReference type="EMBL" id="MBF8807208.1"/>
    </source>
</evidence>
<feature type="compositionally biased region" description="Basic and acidic residues" evidence="1">
    <location>
        <begin position="110"/>
        <end position="136"/>
    </location>
</feature>
<evidence type="ECO:0000313" key="3">
    <source>
        <dbReference type="Proteomes" id="UP000637757"/>
    </source>
</evidence>
<dbReference type="AlphaFoldDB" id="A0A931AX66"/>
<evidence type="ECO:0000256" key="1">
    <source>
        <dbReference type="SAM" id="MobiDB-lite"/>
    </source>
</evidence>
<sequence>MEVINNNFEELDRDAKKAVRDLVVNRAQNELEQAKGFPTLDPNVFDKIDPRVVNLGFAHQCSEKLKGRMAVFGYEGNVCAELPWDNPELSQEWNKRKEVTLTPAGNLQRNEQELMATREKEVVKEPDPIRRGKKTENNGGNKGSGRTEYAGSSNPTPGSPSPEHVWR</sequence>
<reference evidence="2" key="1">
    <citation type="submission" date="2020-09" db="EMBL/GenBank/DDBJ databases">
        <title>Genomic insights into the novelty and pathogenicity of a unique biofilm-forming Enterococcus sp. bacteria (Enterococcus lacertideformus) identified in reptiles.</title>
        <authorList>
            <person name="Agius J.E."/>
            <person name="Phalen D.N."/>
            <person name="Rose K."/>
            <person name="Eden J.-S."/>
        </authorList>
    </citation>
    <scope>NUCLEOTIDE SEQUENCE</scope>
    <source>
        <strain evidence="2">PHRS 0518</strain>
    </source>
</reference>
<protein>
    <submittedName>
        <fullName evidence="2">Uncharacterized protein</fullName>
    </submittedName>
</protein>
<dbReference type="Proteomes" id="UP000637757">
    <property type="component" value="Unassembled WGS sequence"/>
</dbReference>
<name>A0A931AX66_9ENTE</name>